<dbReference type="Proteomes" id="UP000223968">
    <property type="component" value="Unassembled WGS sequence"/>
</dbReference>
<feature type="compositionally biased region" description="Low complexity" evidence="1">
    <location>
        <begin position="50"/>
        <end position="59"/>
    </location>
</feature>
<evidence type="ECO:0000256" key="1">
    <source>
        <dbReference type="SAM" id="MobiDB-lite"/>
    </source>
</evidence>
<keyword evidence="4" id="KW-1185">Reference proteome</keyword>
<organism evidence="3 4">
    <name type="scientific">Helicocarpus griseus UAMH5409</name>
    <dbReference type="NCBI Taxonomy" id="1447875"/>
    <lineage>
        <taxon>Eukaryota</taxon>
        <taxon>Fungi</taxon>
        <taxon>Dikarya</taxon>
        <taxon>Ascomycota</taxon>
        <taxon>Pezizomycotina</taxon>
        <taxon>Eurotiomycetes</taxon>
        <taxon>Eurotiomycetidae</taxon>
        <taxon>Onygenales</taxon>
        <taxon>Ajellomycetaceae</taxon>
        <taxon>Helicocarpus</taxon>
    </lineage>
</organism>
<comment type="caution">
    <text evidence="3">The sequence shown here is derived from an EMBL/GenBank/DDBJ whole genome shotgun (WGS) entry which is preliminary data.</text>
</comment>
<evidence type="ECO:0000313" key="3">
    <source>
        <dbReference type="EMBL" id="PGH04346.1"/>
    </source>
</evidence>
<name>A0A2B7X5K7_9EURO</name>
<evidence type="ECO:0000313" key="4">
    <source>
        <dbReference type="Proteomes" id="UP000223968"/>
    </source>
</evidence>
<dbReference type="EMBL" id="PDNB01000137">
    <property type="protein sequence ID" value="PGH04346.1"/>
    <property type="molecule type" value="Genomic_DNA"/>
</dbReference>
<reference evidence="3 4" key="1">
    <citation type="submission" date="2017-10" db="EMBL/GenBank/DDBJ databases">
        <title>Comparative genomics in systemic dimorphic fungi from Ajellomycetaceae.</title>
        <authorList>
            <person name="Munoz J.F."/>
            <person name="Mcewen J.G."/>
            <person name="Clay O.K."/>
            <person name="Cuomo C.A."/>
        </authorList>
    </citation>
    <scope>NUCLEOTIDE SEQUENCE [LARGE SCALE GENOMIC DNA]</scope>
    <source>
        <strain evidence="3 4">UAMH5409</strain>
    </source>
</reference>
<feature type="compositionally biased region" description="Basic and acidic residues" evidence="1">
    <location>
        <begin position="21"/>
        <end position="36"/>
    </location>
</feature>
<dbReference type="AlphaFoldDB" id="A0A2B7X5K7"/>
<feature type="compositionally biased region" description="Basic and acidic residues" evidence="1">
    <location>
        <begin position="75"/>
        <end position="96"/>
    </location>
</feature>
<feature type="region of interest" description="Disordered" evidence="1">
    <location>
        <begin position="21"/>
        <end position="270"/>
    </location>
</feature>
<gene>
    <name evidence="3" type="ORF">AJ79_07127</name>
</gene>
<feature type="signal peptide" evidence="2">
    <location>
        <begin position="1"/>
        <end position="17"/>
    </location>
</feature>
<feature type="compositionally biased region" description="Polar residues" evidence="1">
    <location>
        <begin position="140"/>
        <end position="156"/>
    </location>
</feature>
<sequence length="270" mass="29426">MAWGIMNLCTSIYMCFASRCQRPEPRNPDQDEERPNRPIPLQPVQPKDGPAQSAQPAQPFQDPRTAGVTMPPYERPPRDTREGKFLTGANEDRPESSGHGSSARRTSRQMDYFNNWKNKMEKKGESRHRLSDEQRARVQQIVSGGQQAAPDQSLPQQAVPAPAQSSNPTRRRSETCRPALPTIRIDQDQADPSRIATSSRPDVAAETTDGFREVPLGWGAPAPVPSVPVSQQNTAGSAPNEAIKPASATGSKTVTKDESTSSDSDDGDGK</sequence>
<evidence type="ECO:0000256" key="2">
    <source>
        <dbReference type="SAM" id="SignalP"/>
    </source>
</evidence>
<protein>
    <submittedName>
        <fullName evidence="3">Uncharacterized protein</fullName>
    </submittedName>
</protein>
<keyword evidence="2" id="KW-0732">Signal</keyword>
<feature type="compositionally biased region" description="Basic and acidic residues" evidence="1">
    <location>
        <begin position="118"/>
        <end position="136"/>
    </location>
</feature>
<accession>A0A2B7X5K7</accession>
<proteinExistence type="predicted"/>
<feature type="chain" id="PRO_5012812423" evidence="2">
    <location>
        <begin position="18"/>
        <end position="270"/>
    </location>
</feature>